<feature type="transmembrane region" description="Helical" evidence="10">
    <location>
        <begin position="152"/>
        <end position="173"/>
    </location>
</feature>
<reference evidence="11" key="1">
    <citation type="submission" date="2023-06" db="EMBL/GenBank/DDBJ databases">
        <authorList>
            <person name="Delattre M."/>
        </authorList>
    </citation>
    <scope>NUCLEOTIDE SEQUENCE</scope>
    <source>
        <strain evidence="11">AF72</strain>
    </source>
</reference>
<proteinExistence type="inferred from homology"/>
<feature type="transmembrane region" description="Helical" evidence="10">
    <location>
        <begin position="101"/>
        <end position="118"/>
    </location>
</feature>
<comment type="catalytic activity">
    <reaction evidence="9">
        <text>L-serine(in) = L-serine(out)</text>
        <dbReference type="Rhea" id="RHEA:35031"/>
        <dbReference type="ChEBI" id="CHEBI:33384"/>
    </reaction>
</comment>
<dbReference type="NCBIfam" id="TIGR00798">
    <property type="entry name" value="mtc"/>
    <property type="match status" value="1"/>
</dbReference>
<keyword evidence="7 10" id="KW-0496">Mitochondrion</keyword>
<dbReference type="PANTHER" id="PTHR11153">
    <property type="entry name" value="SIDEROFLEXIN"/>
    <property type="match status" value="1"/>
</dbReference>
<evidence type="ECO:0000256" key="8">
    <source>
        <dbReference type="ARBA" id="ARBA00023136"/>
    </source>
</evidence>
<keyword evidence="5" id="KW-0029">Amino-acid transport</keyword>
<dbReference type="GO" id="GO:0015075">
    <property type="term" value="F:monoatomic ion transmembrane transporter activity"/>
    <property type="evidence" value="ECO:0007669"/>
    <property type="project" value="InterPro"/>
</dbReference>
<dbReference type="Pfam" id="PF03820">
    <property type="entry name" value="SFXNs"/>
    <property type="match status" value="1"/>
</dbReference>
<keyword evidence="8 10" id="KW-0472">Membrane</keyword>
<evidence type="ECO:0000256" key="1">
    <source>
        <dbReference type="ARBA" id="ARBA00004225"/>
    </source>
</evidence>
<organism evidence="11 12">
    <name type="scientific">Mesorhabditis spiculigera</name>
    <dbReference type="NCBI Taxonomy" id="96644"/>
    <lineage>
        <taxon>Eukaryota</taxon>
        <taxon>Metazoa</taxon>
        <taxon>Ecdysozoa</taxon>
        <taxon>Nematoda</taxon>
        <taxon>Chromadorea</taxon>
        <taxon>Rhabditida</taxon>
        <taxon>Rhabditina</taxon>
        <taxon>Rhabditomorpha</taxon>
        <taxon>Rhabditoidea</taxon>
        <taxon>Rhabditidae</taxon>
        <taxon>Mesorhabditinae</taxon>
        <taxon>Mesorhabditis</taxon>
    </lineage>
</organism>
<evidence type="ECO:0000256" key="3">
    <source>
        <dbReference type="ARBA" id="ARBA00022448"/>
    </source>
</evidence>
<keyword evidence="3" id="KW-0813">Transport</keyword>
<feature type="transmembrane region" description="Helical" evidence="10">
    <location>
        <begin position="234"/>
        <end position="255"/>
    </location>
</feature>
<dbReference type="GO" id="GO:0140300">
    <property type="term" value="P:serine import into mitochondrion"/>
    <property type="evidence" value="ECO:0007669"/>
    <property type="project" value="TreeGrafter"/>
</dbReference>
<keyword evidence="6 10" id="KW-1133">Transmembrane helix</keyword>
<feature type="non-terminal residue" evidence="11">
    <location>
        <position position="1"/>
    </location>
</feature>
<evidence type="ECO:0000256" key="2">
    <source>
        <dbReference type="ARBA" id="ARBA00005974"/>
    </source>
</evidence>
<keyword evidence="12" id="KW-1185">Reference proteome</keyword>
<evidence type="ECO:0000313" key="12">
    <source>
        <dbReference type="Proteomes" id="UP001177023"/>
    </source>
</evidence>
<dbReference type="EMBL" id="CATQJA010002709">
    <property type="protein sequence ID" value="CAJ0587121.1"/>
    <property type="molecule type" value="Genomic_DNA"/>
</dbReference>
<evidence type="ECO:0000256" key="5">
    <source>
        <dbReference type="ARBA" id="ARBA00022970"/>
    </source>
</evidence>
<gene>
    <name evidence="11" type="ORF">MSPICULIGERA_LOCUS25098</name>
</gene>
<comment type="similarity">
    <text evidence="2 10">Belongs to the sideroflexin family.</text>
</comment>
<protein>
    <recommendedName>
        <fullName evidence="10">Sidoreflexin</fullName>
    </recommendedName>
</protein>
<evidence type="ECO:0000313" key="11">
    <source>
        <dbReference type="EMBL" id="CAJ0587121.1"/>
    </source>
</evidence>
<dbReference type="Proteomes" id="UP001177023">
    <property type="component" value="Unassembled WGS sequence"/>
</dbReference>
<keyword evidence="4 10" id="KW-0812">Transmembrane</keyword>
<evidence type="ECO:0000256" key="9">
    <source>
        <dbReference type="ARBA" id="ARBA00036416"/>
    </source>
</evidence>
<evidence type="ECO:0000256" key="7">
    <source>
        <dbReference type="ARBA" id="ARBA00023128"/>
    </source>
</evidence>
<dbReference type="InterPro" id="IPR004686">
    <property type="entry name" value="Mtc"/>
</dbReference>
<accession>A0AA36GCE7</accession>
<comment type="caution">
    <text evidence="11">The sequence shown here is derived from an EMBL/GenBank/DDBJ whole genome shotgun (WGS) entry which is preliminary data.</text>
</comment>
<dbReference type="GO" id="GO:0005743">
    <property type="term" value="C:mitochondrial inner membrane"/>
    <property type="evidence" value="ECO:0007669"/>
    <property type="project" value="TreeGrafter"/>
</dbReference>
<feature type="transmembrane region" description="Helical" evidence="10">
    <location>
        <begin position="267"/>
        <end position="291"/>
    </location>
</feature>
<sequence length="326" mass="36389">MDSKRVIDVFPRPDITRPRWDQNTYQGRALHFFTTINPLNAFALPSTLENCKTIVQGYKKGEIEPSLTVGQLWKAKHLYDSAFHPDSGNLMFLTGRMSFQVWGNMLLTGGMLAFYRQFHHVVFWNWLNQSFNAQVNYTNRSGPHAASNERLLFSYICATGAAVGSALYLNSLVKDGNSFKGRLVPFAAVAVANAVNIPIMRSTEFVKGIPVEDRDGQVLGESKRVPKIAVPQVVLSRIGMAVPSFVGIPLIMNVITKKKWYHARPWLGVPIQTALAGLCLVFSTPLCCALFPQKSSIKVSLLEPELQAYIRSRPNPPDVVYYNKGL</sequence>
<dbReference type="AlphaFoldDB" id="A0AA36GCE7"/>
<dbReference type="PANTHER" id="PTHR11153:SF20">
    <property type="entry name" value="SIDEROFLEXIN-3"/>
    <property type="match status" value="1"/>
</dbReference>
<evidence type="ECO:0000256" key="4">
    <source>
        <dbReference type="ARBA" id="ARBA00022692"/>
    </source>
</evidence>
<evidence type="ECO:0000256" key="10">
    <source>
        <dbReference type="RuleBase" id="RU362000"/>
    </source>
</evidence>
<comment type="subcellular location">
    <subcellularLocation>
        <location evidence="1 10">Mitochondrion membrane</location>
        <topology evidence="1 10">Multi-pass membrane protein</topology>
    </subcellularLocation>
</comment>
<name>A0AA36GCE7_9BILA</name>
<evidence type="ECO:0000256" key="6">
    <source>
        <dbReference type="ARBA" id="ARBA00022989"/>
    </source>
</evidence>